<feature type="compositionally biased region" description="Low complexity" evidence="1">
    <location>
        <begin position="295"/>
        <end position="306"/>
    </location>
</feature>
<accession>A0AAW0CBT7</accession>
<dbReference type="Proteomes" id="UP001362999">
    <property type="component" value="Unassembled WGS sequence"/>
</dbReference>
<dbReference type="EMBL" id="JAWWNJ010000019">
    <property type="protein sequence ID" value="KAK7036080.1"/>
    <property type="molecule type" value="Genomic_DNA"/>
</dbReference>
<protein>
    <recommendedName>
        <fullName evidence="5">Integral membrane protein</fullName>
    </recommendedName>
</protein>
<sequence length="348" mass="37120">MPSGDLATQLIGIVSLWAATVLYGINLVMFIICAIILLKRRTAPGENIAWYLLGGICLQFCLSTAHVGVALGAGVHAFKTMTPATSGLVLLKTWISPLGKFTNLQQLFYAINNFVGDSILIWRLFVVYGSNWYICILPALLACASAGCTLYAVITTFLNPALILRTTTSQRGNSFGQTVTAGFALTATTQILVTLLLAARIVSASRSFDIYGGGQKKQFAAYSSLLWMLVESGAAISFTEIIFLGVWRSGYGGLSQLLLAMLGQLCAIVPLSIVCRVGLRLAFEGNTSKWTLPASSGGNPSKGSSSATLQFRARPGKVSNANMDKEDMSLGEFKAASTWGQSTQLSEP</sequence>
<keyword evidence="2" id="KW-0812">Transmembrane</keyword>
<feature type="region of interest" description="Disordered" evidence="1">
    <location>
        <begin position="293"/>
        <end position="323"/>
    </location>
</feature>
<keyword evidence="2" id="KW-1133">Transmembrane helix</keyword>
<organism evidence="3 4">
    <name type="scientific">Favolaschia claudopus</name>
    <dbReference type="NCBI Taxonomy" id="2862362"/>
    <lineage>
        <taxon>Eukaryota</taxon>
        <taxon>Fungi</taxon>
        <taxon>Dikarya</taxon>
        <taxon>Basidiomycota</taxon>
        <taxon>Agaricomycotina</taxon>
        <taxon>Agaricomycetes</taxon>
        <taxon>Agaricomycetidae</taxon>
        <taxon>Agaricales</taxon>
        <taxon>Marasmiineae</taxon>
        <taxon>Mycenaceae</taxon>
        <taxon>Favolaschia</taxon>
    </lineage>
</organism>
<evidence type="ECO:0000256" key="1">
    <source>
        <dbReference type="SAM" id="MobiDB-lite"/>
    </source>
</evidence>
<name>A0AAW0CBT7_9AGAR</name>
<feature type="transmembrane region" description="Helical" evidence="2">
    <location>
        <begin position="12"/>
        <end position="38"/>
    </location>
</feature>
<feature type="transmembrane region" description="Helical" evidence="2">
    <location>
        <begin position="174"/>
        <end position="198"/>
    </location>
</feature>
<feature type="transmembrane region" description="Helical" evidence="2">
    <location>
        <begin position="132"/>
        <end position="154"/>
    </location>
</feature>
<evidence type="ECO:0000313" key="4">
    <source>
        <dbReference type="Proteomes" id="UP001362999"/>
    </source>
</evidence>
<evidence type="ECO:0000256" key="2">
    <source>
        <dbReference type="SAM" id="Phobius"/>
    </source>
</evidence>
<feature type="transmembrane region" description="Helical" evidence="2">
    <location>
        <begin position="257"/>
        <end position="279"/>
    </location>
</feature>
<feature type="transmembrane region" description="Helical" evidence="2">
    <location>
        <begin position="107"/>
        <end position="125"/>
    </location>
</feature>
<feature type="transmembrane region" description="Helical" evidence="2">
    <location>
        <begin position="219"/>
        <end position="245"/>
    </location>
</feature>
<dbReference type="AlphaFoldDB" id="A0AAW0CBT7"/>
<feature type="transmembrane region" description="Helical" evidence="2">
    <location>
        <begin position="50"/>
        <end position="78"/>
    </location>
</feature>
<proteinExistence type="predicted"/>
<reference evidence="3 4" key="1">
    <citation type="journal article" date="2024" name="J Genomics">
        <title>Draft genome sequencing and assembly of Favolaschia claudopus CIRM-BRFM 2984 isolated from oak limbs.</title>
        <authorList>
            <person name="Navarro D."/>
            <person name="Drula E."/>
            <person name="Chaduli D."/>
            <person name="Cazenave R."/>
            <person name="Ahrendt S."/>
            <person name="Wang J."/>
            <person name="Lipzen A."/>
            <person name="Daum C."/>
            <person name="Barry K."/>
            <person name="Grigoriev I.V."/>
            <person name="Favel A."/>
            <person name="Rosso M.N."/>
            <person name="Martin F."/>
        </authorList>
    </citation>
    <scope>NUCLEOTIDE SEQUENCE [LARGE SCALE GENOMIC DNA]</scope>
    <source>
        <strain evidence="3 4">CIRM-BRFM 2984</strain>
    </source>
</reference>
<keyword evidence="2" id="KW-0472">Membrane</keyword>
<evidence type="ECO:0008006" key="5">
    <source>
        <dbReference type="Google" id="ProtNLM"/>
    </source>
</evidence>
<comment type="caution">
    <text evidence="3">The sequence shown here is derived from an EMBL/GenBank/DDBJ whole genome shotgun (WGS) entry which is preliminary data.</text>
</comment>
<gene>
    <name evidence="3" type="ORF">R3P38DRAFT_2616730</name>
</gene>
<evidence type="ECO:0000313" key="3">
    <source>
        <dbReference type="EMBL" id="KAK7036080.1"/>
    </source>
</evidence>
<keyword evidence="4" id="KW-1185">Reference proteome</keyword>